<proteinExistence type="predicted"/>
<organism evidence="1 2">
    <name type="scientific">Lysinibacillus contaminans</name>
    <dbReference type="NCBI Taxonomy" id="1293441"/>
    <lineage>
        <taxon>Bacteria</taxon>
        <taxon>Bacillati</taxon>
        <taxon>Bacillota</taxon>
        <taxon>Bacilli</taxon>
        <taxon>Bacillales</taxon>
        <taxon>Bacillaceae</taxon>
        <taxon>Lysinibacillus</taxon>
    </lineage>
</organism>
<dbReference type="EMBL" id="LGRV01000003">
    <property type="protein sequence ID" value="KOS69343.1"/>
    <property type="molecule type" value="Genomic_DNA"/>
</dbReference>
<dbReference type="Proteomes" id="UP000050668">
    <property type="component" value="Unassembled WGS sequence"/>
</dbReference>
<evidence type="ECO:0000313" key="1">
    <source>
        <dbReference type="EMBL" id="KOS69343.1"/>
    </source>
</evidence>
<dbReference type="RefSeq" id="WP_053584208.1">
    <property type="nucleotide sequence ID" value="NZ_LGRV01000003.1"/>
</dbReference>
<protein>
    <submittedName>
        <fullName evidence="1">Uncharacterized protein</fullName>
    </submittedName>
</protein>
<sequence length="105" mass="12497">MTNDFLTREQIEKLLAVKKTAIRETTMEDIQLIRQNIDSLIEHHRKHGLEEAVKESLFLRERLDETIITVTNETEQQISYSFKYPEMYKENYVLQDSGFMSVNKN</sequence>
<gene>
    <name evidence="1" type="ORF">AEA09_12750</name>
</gene>
<evidence type="ECO:0000313" key="2">
    <source>
        <dbReference type="Proteomes" id="UP000050668"/>
    </source>
</evidence>
<keyword evidence="2" id="KW-1185">Reference proteome</keyword>
<accession>A0ABR5K372</accession>
<reference evidence="2" key="1">
    <citation type="submission" date="2015-07" db="EMBL/GenBank/DDBJ databases">
        <title>Fjat-14205 dsm 2895.</title>
        <authorList>
            <person name="Liu B."/>
            <person name="Wang J."/>
            <person name="Zhu Y."/>
            <person name="Liu G."/>
            <person name="Chen Q."/>
            <person name="Chen Z."/>
            <person name="Lan J."/>
            <person name="Che J."/>
            <person name="Ge C."/>
            <person name="Shi H."/>
            <person name="Pan Z."/>
            <person name="Liu X."/>
        </authorList>
    </citation>
    <scope>NUCLEOTIDE SEQUENCE [LARGE SCALE GENOMIC DNA]</scope>
    <source>
        <strain evidence="2">DSM 25560</strain>
    </source>
</reference>
<name>A0ABR5K372_9BACI</name>
<comment type="caution">
    <text evidence="1">The sequence shown here is derived from an EMBL/GenBank/DDBJ whole genome shotgun (WGS) entry which is preliminary data.</text>
</comment>